<dbReference type="GO" id="GO:0006139">
    <property type="term" value="P:nucleobase-containing compound metabolic process"/>
    <property type="evidence" value="ECO:0007669"/>
    <property type="project" value="InterPro"/>
</dbReference>
<dbReference type="OrthoDB" id="1920326at2759"/>
<dbReference type="PANTHER" id="PTHR47765:SF2">
    <property type="entry name" value="EXONUCLEASE MUT-7 HOMOLOG"/>
    <property type="match status" value="1"/>
</dbReference>
<name>A0A167RBB8_CALVF</name>
<dbReference type="GO" id="GO:0008408">
    <property type="term" value="F:3'-5' exonuclease activity"/>
    <property type="evidence" value="ECO:0007669"/>
    <property type="project" value="InterPro"/>
</dbReference>
<gene>
    <name evidence="4" type="ORF">CALVIDRAFT_594928</name>
</gene>
<dbReference type="CDD" id="cd06141">
    <property type="entry name" value="WRN_exo"/>
    <property type="match status" value="1"/>
</dbReference>
<dbReference type="PANTHER" id="PTHR47765">
    <property type="entry name" value="3'-5' EXONUCLEASE DOMAIN-CONTAINING PROTEIN"/>
    <property type="match status" value="1"/>
</dbReference>
<dbReference type="SUPFAM" id="SSF53098">
    <property type="entry name" value="Ribonuclease H-like"/>
    <property type="match status" value="1"/>
</dbReference>
<sequence length="337" mass="37709">MASDSHKTSQMSISRSSGAAPSGRSTPLTSRDVSDQPAVGKAVPPTKPVFPRYTFRQPPTGVAPNVFYIRDHHLADNIVSLLQSPVGFDTEWRPVLTKGTPSRNTALIQLADANTILLIQIQAMKYFPQQVEELFQNPDIIKVGCGIRGDAVKLHDERQLNFKSLLDLGGFAKAVDPETWSHRTEHSMAGLAALCETYLQRSLTKGKITRSNREMIPMTQGMQDYAANDAHSSVMIYHRLMQMHSEMASPPPLSGSLFGVDIASNIDEALQVQERRKARRRLKTLQKQEENEKKKQALITQQQERTAAEIALYLQEQEEALMEEEDETTVMLMIAHD</sequence>
<dbReference type="Proteomes" id="UP000076738">
    <property type="component" value="Unassembled WGS sequence"/>
</dbReference>
<evidence type="ECO:0000256" key="1">
    <source>
        <dbReference type="SAM" id="Coils"/>
    </source>
</evidence>
<reference evidence="4 5" key="1">
    <citation type="journal article" date="2016" name="Mol. Biol. Evol.">
        <title>Comparative Genomics of Early-Diverging Mushroom-Forming Fungi Provides Insights into the Origins of Lignocellulose Decay Capabilities.</title>
        <authorList>
            <person name="Nagy L.G."/>
            <person name="Riley R."/>
            <person name="Tritt A."/>
            <person name="Adam C."/>
            <person name="Daum C."/>
            <person name="Floudas D."/>
            <person name="Sun H."/>
            <person name="Yadav J.S."/>
            <person name="Pangilinan J."/>
            <person name="Larsson K.H."/>
            <person name="Matsuura K."/>
            <person name="Barry K."/>
            <person name="Labutti K."/>
            <person name="Kuo R."/>
            <person name="Ohm R.A."/>
            <person name="Bhattacharya S.S."/>
            <person name="Shirouzu T."/>
            <person name="Yoshinaga Y."/>
            <person name="Martin F.M."/>
            <person name="Grigoriev I.V."/>
            <person name="Hibbett D.S."/>
        </authorList>
    </citation>
    <scope>NUCLEOTIDE SEQUENCE [LARGE SCALE GENOMIC DNA]</scope>
    <source>
        <strain evidence="4 5">TUFC12733</strain>
    </source>
</reference>
<evidence type="ECO:0000313" key="5">
    <source>
        <dbReference type="Proteomes" id="UP000076738"/>
    </source>
</evidence>
<dbReference type="InterPro" id="IPR036397">
    <property type="entry name" value="RNaseH_sf"/>
</dbReference>
<dbReference type="SMART" id="SM00474">
    <property type="entry name" value="35EXOc"/>
    <property type="match status" value="1"/>
</dbReference>
<keyword evidence="5" id="KW-1185">Reference proteome</keyword>
<accession>A0A167RBB8</accession>
<dbReference type="AlphaFoldDB" id="A0A167RBB8"/>
<dbReference type="InterPro" id="IPR052408">
    <property type="entry name" value="Exonuclease_MUT-7-like"/>
</dbReference>
<feature type="region of interest" description="Disordered" evidence="2">
    <location>
        <begin position="1"/>
        <end position="52"/>
    </location>
</feature>
<evidence type="ECO:0000256" key="2">
    <source>
        <dbReference type="SAM" id="MobiDB-lite"/>
    </source>
</evidence>
<evidence type="ECO:0000313" key="4">
    <source>
        <dbReference type="EMBL" id="KZP00740.1"/>
    </source>
</evidence>
<dbReference type="Gene3D" id="3.30.420.10">
    <property type="entry name" value="Ribonuclease H-like superfamily/Ribonuclease H"/>
    <property type="match status" value="1"/>
</dbReference>
<keyword evidence="1" id="KW-0175">Coiled coil</keyword>
<organism evidence="4 5">
    <name type="scientific">Calocera viscosa (strain TUFC12733)</name>
    <dbReference type="NCBI Taxonomy" id="1330018"/>
    <lineage>
        <taxon>Eukaryota</taxon>
        <taxon>Fungi</taxon>
        <taxon>Dikarya</taxon>
        <taxon>Basidiomycota</taxon>
        <taxon>Agaricomycotina</taxon>
        <taxon>Dacrymycetes</taxon>
        <taxon>Dacrymycetales</taxon>
        <taxon>Dacrymycetaceae</taxon>
        <taxon>Calocera</taxon>
    </lineage>
</organism>
<dbReference type="GO" id="GO:0003676">
    <property type="term" value="F:nucleic acid binding"/>
    <property type="evidence" value="ECO:0007669"/>
    <property type="project" value="InterPro"/>
</dbReference>
<dbReference type="Pfam" id="PF01612">
    <property type="entry name" value="DNA_pol_A_exo1"/>
    <property type="match status" value="1"/>
</dbReference>
<proteinExistence type="predicted"/>
<dbReference type="STRING" id="1330018.A0A167RBB8"/>
<dbReference type="InterPro" id="IPR002562">
    <property type="entry name" value="3'-5'_exonuclease_dom"/>
</dbReference>
<protein>
    <submittedName>
        <fullName evidence="4">Ribonuclease H-like protein</fullName>
    </submittedName>
</protein>
<dbReference type="InterPro" id="IPR012337">
    <property type="entry name" value="RNaseH-like_sf"/>
</dbReference>
<evidence type="ECO:0000259" key="3">
    <source>
        <dbReference type="SMART" id="SM00474"/>
    </source>
</evidence>
<feature type="compositionally biased region" description="Low complexity" evidence="2">
    <location>
        <begin position="12"/>
        <end position="25"/>
    </location>
</feature>
<feature type="domain" description="3'-5' exonuclease" evidence="3">
    <location>
        <begin position="66"/>
        <end position="245"/>
    </location>
</feature>
<feature type="coiled-coil region" evidence="1">
    <location>
        <begin position="275"/>
        <end position="327"/>
    </location>
</feature>
<dbReference type="EMBL" id="KV417268">
    <property type="protein sequence ID" value="KZP00740.1"/>
    <property type="molecule type" value="Genomic_DNA"/>
</dbReference>